<keyword evidence="1" id="KW-0862">Zinc</keyword>
<keyword evidence="1" id="KW-0863">Zinc-finger</keyword>
<dbReference type="STRING" id="1314751.GCA_001591425_04245"/>
<dbReference type="InterPro" id="IPR007527">
    <property type="entry name" value="Znf_SWIM"/>
</dbReference>
<feature type="domain" description="SWIM-type" evidence="2">
    <location>
        <begin position="61"/>
        <end position="94"/>
    </location>
</feature>
<protein>
    <recommendedName>
        <fullName evidence="2">SWIM-type domain-containing protein</fullName>
    </recommendedName>
</protein>
<dbReference type="Proteomes" id="UP000215224">
    <property type="component" value="Chromosome"/>
</dbReference>
<proteinExistence type="predicted"/>
<dbReference type="KEGG" id="bcoh:BC6307_19900"/>
<evidence type="ECO:0000259" key="2">
    <source>
        <dbReference type="PROSITE" id="PS50966"/>
    </source>
</evidence>
<evidence type="ECO:0000256" key="1">
    <source>
        <dbReference type="PROSITE-ProRule" id="PRU00325"/>
    </source>
</evidence>
<sequence length="509" mass="60262">MDGDEMDQFTTFLIEEYPLQYEENRQLLSKALRLFRSGNVHNVYQDGTNIFGKVEVGSSTYHTLIDTDMGEFSRCSCDTSSLCPHALAVYLTMWAKSEPITTLMEQWKAAKKENVPTQLVYDESSLASWLQYLQSQYEHFRSTASTNHQISSIYYTFLPKVQLVAPKKGEIRQLFIVHAAIFCMEKMMEEADQHPPQYVRDMILRVIDVLEEQSKSLAHHALSFQLDTLLKESCEVVNQFFLKEDDFLNEKFFVVEYMWKTVYQKRNWMGTVRKDIAELTSFPASILNIHLLLLLKKEEEALQWIKRDRIRYGPFIFHWLRMLSKTGAWSQMAKLVDGALSSVIDYILAEGIYNKKRQLSSYLLKLLTSLAKETGNDEPYIYAMEKLLPYSFTEYEWYLYETKEYRKWMELHLFLGFDWNALDSYRLKMIQKEAPSVLLPFYHRGVEEKINERNRKSYKEAVRLLKKLLAIYKKEKKLSYWDAYFPELANRTKRLRSFQEELKRGKLLP</sequence>
<dbReference type="PROSITE" id="PS50966">
    <property type="entry name" value="ZF_SWIM"/>
    <property type="match status" value="1"/>
</dbReference>
<keyword evidence="1" id="KW-0479">Metal-binding</keyword>
<reference evidence="3 4" key="1">
    <citation type="submission" date="2016-12" db="EMBL/GenBank/DDBJ databases">
        <title>The whole genome sequencing and assembly of Bacillus cohnii DSM 6307T strain.</title>
        <authorList>
            <person name="Lee Y.-J."/>
            <person name="Yi H."/>
            <person name="Bahn Y.-S."/>
            <person name="Kim J.F."/>
            <person name="Lee D.-W."/>
        </authorList>
    </citation>
    <scope>NUCLEOTIDE SEQUENCE [LARGE SCALE GENOMIC DNA]</scope>
    <source>
        <strain evidence="3 4">DSM 6307</strain>
    </source>
</reference>
<accession>A0A223KVG7</accession>
<dbReference type="EMBL" id="CP018866">
    <property type="protein sequence ID" value="AST93364.1"/>
    <property type="molecule type" value="Genomic_DNA"/>
</dbReference>
<evidence type="ECO:0000313" key="3">
    <source>
        <dbReference type="EMBL" id="AST93364.1"/>
    </source>
</evidence>
<evidence type="ECO:0000313" key="4">
    <source>
        <dbReference type="Proteomes" id="UP000215224"/>
    </source>
</evidence>
<dbReference type="AlphaFoldDB" id="A0A223KVG7"/>
<organism evidence="3 4">
    <name type="scientific">Sutcliffiella cohnii</name>
    <dbReference type="NCBI Taxonomy" id="33932"/>
    <lineage>
        <taxon>Bacteria</taxon>
        <taxon>Bacillati</taxon>
        <taxon>Bacillota</taxon>
        <taxon>Bacilli</taxon>
        <taxon>Bacillales</taxon>
        <taxon>Bacillaceae</taxon>
        <taxon>Sutcliffiella</taxon>
    </lineage>
</organism>
<name>A0A223KVG7_9BACI</name>
<keyword evidence="4" id="KW-1185">Reference proteome</keyword>
<gene>
    <name evidence="3" type="ORF">BC6307_19900</name>
</gene>
<dbReference type="GO" id="GO:0008270">
    <property type="term" value="F:zinc ion binding"/>
    <property type="evidence" value="ECO:0007669"/>
    <property type="project" value="UniProtKB-KW"/>
</dbReference>